<accession>A0ABU9WLQ5</accession>
<evidence type="ECO:0008006" key="3">
    <source>
        <dbReference type="Google" id="ProtNLM"/>
    </source>
</evidence>
<dbReference type="Proteomes" id="UP001466933">
    <property type="component" value="Unassembled WGS sequence"/>
</dbReference>
<evidence type="ECO:0000313" key="2">
    <source>
        <dbReference type="Proteomes" id="UP001466933"/>
    </source>
</evidence>
<keyword evidence="2" id="KW-1185">Reference proteome</keyword>
<comment type="caution">
    <text evidence="1">The sequence shown here is derived from an EMBL/GenBank/DDBJ whole genome shotgun (WGS) entry which is preliminary data.</text>
</comment>
<sequence length="309" mass="35198">MTDNGIETLAKALRSPFPVIYLDFRSVDRFLYRIRDLRDLRDHLPDDLIERLDRCHLYMICKRPRLSLIPNSITWNADSISLKVSCAFNGVTHEGDVQVIRPPELCDAKAFSASPFPHRELLALDQDGQVTQEMLFANLAHLIESLPSFAQQLEVLYVGKGLAKNTQDRLTNHETLQKILADINSDDPESEVFALVYRFDYRRSVGGIVTDNTDVTEFLRQNRGLYKPTLDDQVSLIEAATIAYFHTAKYNSHYINFPVTDTDAARRAREFGAAYIAVQIDTENIGGVPIYSQRVEPQATHYVVHRIAR</sequence>
<evidence type="ECO:0000313" key="1">
    <source>
        <dbReference type="EMBL" id="MEN2472531.1"/>
    </source>
</evidence>
<name>A0ABU9WLQ5_9BURK</name>
<gene>
    <name evidence="1" type="ORF">VOI36_21730</name>
</gene>
<dbReference type="EMBL" id="JBCPYA010000009">
    <property type="protein sequence ID" value="MEN2472531.1"/>
    <property type="molecule type" value="Genomic_DNA"/>
</dbReference>
<dbReference type="RefSeq" id="WP_343493447.1">
    <property type="nucleotide sequence ID" value="NZ_JBCPYA010000009.1"/>
</dbReference>
<reference evidence="1 2" key="1">
    <citation type="submission" date="2024-05" db="EMBL/GenBank/DDBJ databases">
        <title>Burkholderia sp. Nov. a novel bacteria isolated from rhizosphere soil of Camellia sinensis.</title>
        <authorList>
            <person name="Dong Y."/>
        </authorList>
    </citation>
    <scope>NUCLEOTIDE SEQUENCE [LARGE SCALE GENOMIC DNA]</scope>
    <source>
        <strain evidence="1 2">GS2Y</strain>
    </source>
</reference>
<organism evidence="1 2">
    <name type="scientific">Burkholderia theae</name>
    <dbReference type="NCBI Taxonomy" id="3143496"/>
    <lineage>
        <taxon>Bacteria</taxon>
        <taxon>Pseudomonadati</taxon>
        <taxon>Pseudomonadota</taxon>
        <taxon>Betaproteobacteria</taxon>
        <taxon>Burkholderiales</taxon>
        <taxon>Burkholderiaceae</taxon>
        <taxon>Burkholderia</taxon>
    </lineage>
</organism>
<proteinExistence type="predicted"/>
<protein>
    <recommendedName>
        <fullName evidence="3">RES domain-containing protein</fullName>
    </recommendedName>
</protein>